<dbReference type="EMBL" id="WHVB01000039">
    <property type="protein sequence ID" value="KAF8466818.1"/>
    <property type="molecule type" value="Genomic_DNA"/>
</dbReference>
<evidence type="ECO:0000313" key="2">
    <source>
        <dbReference type="Proteomes" id="UP000759537"/>
    </source>
</evidence>
<dbReference type="Proteomes" id="UP000759537">
    <property type="component" value="Unassembled WGS sequence"/>
</dbReference>
<evidence type="ECO:0000313" key="1">
    <source>
        <dbReference type="EMBL" id="KAF8466818.1"/>
    </source>
</evidence>
<gene>
    <name evidence="1" type="ORF">DFH94DRAFT_698362</name>
</gene>
<sequence>MRSFFKPLRINTIKSSKSWPKNPIFSDVLLDMDVETFLEFQDMVKLLEESHEQKAELIVELRKIKNVADIIEGSDSDSDDDMGQDGSYGWLAEGTLSEFETNIAKQCRKLEKKYRIGPDGSGPYMYTYSDGFKLPLTLLMLCEWAVALEENVTTINEPPAMATFDAANKCHKLSDSLTAVAQLTTTALHLVKHITEQSSTRQIPTPVTPHTPKCAHTHDRANSNYSPSAQLLPSPSDIPSFMRYAKDKLGIKDAASYIATLQEN</sequence>
<dbReference type="AlphaFoldDB" id="A0A9P5JWS3"/>
<organism evidence="1 2">
    <name type="scientific">Russula ochroleuca</name>
    <dbReference type="NCBI Taxonomy" id="152965"/>
    <lineage>
        <taxon>Eukaryota</taxon>
        <taxon>Fungi</taxon>
        <taxon>Dikarya</taxon>
        <taxon>Basidiomycota</taxon>
        <taxon>Agaricomycotina</taxon>
        <taxon>Agaricomycetes</taxon>
        <taxon>Russulales</taxon>
        <taxon>Russulaceae</taxon>
        <taxon>Russula</taxon>
    </lineage>
</organism>
<comment type="caution">
    <text evidence="1">The sequence shown here is derived from an EMBL/GenBank/DDBJ whole genome shotgun (WGS) entry which is preliminary data.</text>
</comment>
<name>A0A9P5JWS3_9AGAM</name>
<dbReference type="OrthoDB" id="2681472at2759"/>
<reference evidence="1" key="1">
    <citation type="submission" date="2019-10" db="EMBL/GenBank/DDBJ databases">
        <authorList>
            <consortium name="DOE Joint Genome Institute"/>
            <person name="Kuo A."/>
            <person name="Miyauchi S."/>
            <person name="Kiss E."/>
            <person name="Drula E."/>
            <person name="Kohler A."/>
            <person name="Sanchez-Garcia M."/>
            <person name="Andreopoulos B."/>
            <person name="Barry K.W."/>
            <person name="Bonito G."/>
            <person name="Buee M."/>
            <person name="Carver A."/>
            <person name="Chen C."/>
            <person name="Cichocki N."/>
            <person name="Clum A."/>
            <person name="Culley D."/>
            <person name="Crous P.W."/>
            <person name="Fauchery L."/>
            <person name="Girlanda M."/>
            <person name="Hayes R."/>
            <person name="Keri Z."/>
            <person name="LaButti K."/>
            <person name="Lipzen A."/>
            <person name="Lombard V."/>
            <person name="Magnuson J."/>
            <person name="Maillard F."/>
            <person name="Morin E."/>
            <person name="Murat C."/>
            <person name="Nolan M."/>
            <person name="Ohm R."/>
            <person name="Pangilinan J."/>
            <person name="Pereira M."/>
            <person name="Perotto S."/>
            <person name="Peter M."/>
            <person name="Riley R."/>
            <person name="Sitrit Y."/>
            <person name="Stielow B."/>
            <person name="Szollosi G."/>
            <person name="Zifcakova L."/>
            <person name="Stursova M."/>
            <person name="Spatafora J.W."/>
            <person name="Tedersoo L."/>
            <person name="Vaario L.-M."/>
            <person name="Yamada A."/>
            <person name="Yan M."/>
            <person name="Wang P."/>
            <person name="Xu J."/>
            <person name="Bruns T."/>
            <person name="Baldrian P."/>
            <person name="Vilgalys R."/>
            <person name="Henrissat B."/>
            <person name="Grigoriev I.V."/>
            <person name="Hibbett D."/>
            <person name="Nagy L.G."/>
            <person name="Martin F.M."/>
        </authorList>
    </citation>
    <scope>NUCLEOTIDE SEQUENCE</scope>
    <source>
        <strain evidence="1">Prilba</strain>
    </source>
</reference>
<protein>
    <submittedName>
        <fullName evidence="1">Uncharacterized protein</fullName>
    </submittedName>
</protein>
<keyword evidence="2" id="KW-1185">Reference proteome</keyword>
<reference evidence="1" key="2">
    <citation type="journal article" date="2020" name="Nat. Commun.">
        <title>Large-scale genome sequencing of mycorrhizal fungi provides insights into the early evolution of symbiotic traits.</title>
        <authorList>
            <person name="Miyauchi S."/>
            <person name="Kiss E."/>
            <person name="Kuo A."/>
            <person name="Drula E."/>
            <person name="Kohler A."/>
            <person name="Sanchez-Garcia M."/>
            <person name="Morin E."/>
            <person name="Andreopoulos B."/>
            <person name="Barry K.W."/>
            <person name="Bonito G."/>
            <person name="Buee M."/>
            <person name="Carver A."/>
            <person name="Chen C."/>
            <person name="Cichocki N."/>
            <person name="Clum A."/>
            <person name="Culley D."/>
            <person name="Crous P.W."/>
            <person name="Fauchery L."/>
            <person name="Girlanda M."/>
            <person name="Hayes R.D."/>
            <person name="Keri Z."/>
            <person name="LaButti K."/>
            <person name="Lipzen A."/>
            <person name="Lombard V."/>
            <person name="Magnuson J."/>
            <person name="Maillard F."/>
            <person name="Murat C."/>
            <person name="Nolan M."/>
            <person name="Ohm R.A."/>
            <person name="Pangilinan J."/>
            <person name="Pereira M.F."/>
            <person name="Perotto S."/>
            <person name="Peter M."/>
            <person name="Pfister S."/>
            <person name="Riley R."/>
            <person name="Sitrit Y."/>
            <person name="Stielow J.B."/>
            <person name="Szollosi G."/>
            <person name="Zifcakova L."/>
            <person name="Stursova M."/>
            <person name="Spatafora J.W."/>
            <person name="Tedersoo L."/>
            <person name="Vaario L.M."/>
            <person name="Yamada A."/>
            <person name="Yan M."/>
            <person name="Wang P."/>
            <person name="Xu J."/>
            <person name="Bruns T."/>
            <person name="Baldrian P."/>
            <person name="Vilgalys R."/>
            <person name="Dunand C."/>
            <person name="Henrissat B."/>
            <person name="Grigoriev I.V."/>
            <person name="Hibbett D."/>
            <person name="Nagy L.G."/>
            <person name="Martin F.M."/>
        </authorList>
    </citation>
    <scope>NUCLEOTIDE SEQUENCE</scope>
    <source>
        <strain evidence="1">Prilba</strain>
    </source>
</reference>
<proteinExistence type="predicted"/>
<accession>A0A9P5JWS3</accession>